<proteinExistence type="predicted"/>
<keyword evidence="2" id="KW-0489">Methyltransferase</keyword>
<dbReference type="GO" id="GO:0032259">
    <property type="term" value="P:methylation"/>
    <property type="evidence" value="ECO:0007669"/>
    <property type="project" value="UniProtKB-KW"/>
</dbReference>
<dbReference type="SUPFAM" id="SSF53335">
    <property type="entry name" value="S-adenosyl-L-methionine-dependent methyltransferases"/>
    <property type="match status" value="1"/>
</dbReference>
<protein>
    <submittedName>
        <fullName evidence="2">Methyltransferase domain-containing protein</fullName>
    </submittedName>
</protein>
<accession>A0A1H0RYR9</accession>
<dbReference type="RefSeq" id="WP_090478986.1">
    <property type="nucleotide sequence ID" value="NZ_LT629710.1"/>
</dbReference>
<organism evidence="2 3">
    <name type="scientific">Nakamurella panacisegetis</name>
    <dbReference type="NCBI Taxonomy" id="1090615"/>
    <lineage>
        <taxon>Bacteria</taxon>
        <taxon>Bacillati</taxon>
        <taxon>Actinomycetota</taxon>
        <taxon>Actinomycetes</taxon>
        <taxon>Nakamurellales</taxon>
        <taxon>Nakamurellaceae</taxon>
        <taxon>Nakamurella</taxon>
    </lineage>
</organism>
<dbReference type="Gene3D" id="3.40.50.150">
    <property type="entry name" value="Vaccinia Virus protein VP39"/>
    <property type="match status" value="1"/>
</dbReference>
<dbReference type="Proteomes" id="UP000198741">
    <property type="component" value="Chromosome I"/>
</dbReference>
<dbReference type="PANTHER" id="PTHR42912:SF80">
    <property type="entry name" value="METHYLTRANSFERASE DOMAIN-CONTAINING PROTEIN"/>
    <property type="match status" value="1"/>
</dbReference>
<dbReference type="EMBL" id="LT629710">
    <property type="protein sequence ID" value="SDP34630.1"/>
    <property type="molecule type" value="Genomic_DNA"/>
</dbReference>
<dbReference type="PANTHER" id="PTHR42912">
    <property type="entry name" value="METHYLTRANSFERASE"/>
    <property type="match status" value="1"/>
</dbReference>
<evidence type="ECO:0000259" key="1">
    <source>
        <dbReference type="Pfam" id="PF13649"/>
    </source>
</evidence>
<dbReference type="STRING" id="1090615.SAMN04515671_3814"/>
<evidence type="ECO:0000313" key="2">
    <source>
        <dbReference type="EMBL" id="SDP34630.1"/>
    </source>
</evidence>
<dbReference type="InterPro" id="IPR029063">
    <property type="entry name" value="SAM-dependent_MTases_sf"/>
</dbReference>
<dbReference type="CDD" id="cd02440">
    <property type="entry name" value="AdoMet_MTases"/>
    <property type="match status" value="1"/>
</dbReference>
<gene>
    <name evidence="2" type="ORF">SAMN04515671_3814</name>
</gene>
<keyword evidence="3" id="KW-1185">Reference proteome</keyword>
<reference evidence="2 3" key="1">
    <citation type="submission" date="2016-10" db="EMBL/GenBank/DDBJ databases">
        <authorList>
            <person name="de Groot N.N."/>
        </authorList>
    </citation>
    <scope>NUCLEOTIDE SEQUENCE [LARGE SCALE GENOMIC DNA]</scope>
    <source>
        <strain evidence="3">P4-7,KCTC 19426,CECT 7604</strain>
    </source>
</reference>
<keyword evidence="2" id="KW-0808">Transferase</keyword>
<sequence>MSAASEVRASYDTVAVDYEALLRDELDGRPLERALLTAFAEMVGAGPVADVGCGPGRVAAHLQALGLDVFGIDLSPGMVDVARAAHPGIRFEVSSMTALDVADGGLAGVLAWYSVVHMPDSELPAVFGEFARVLRPGGSVLLAFHLGDDPVHLDHAYGHPLSLDVHPHQPDHVASMLSDAGFGLLATMVRAPDGPEKRPRAYLLATLERVTCHPDIDDR</sequence>
<dbReference type="AlphaFoldDB" id="A0A1H0RYR9"/>
<name>A0A1H0RYR9_9ACTN</name>
<dbReference type="Pfam" id="PF13649">
    <property type="entry name" value="Methyltransf_25"/>
    <property type="match status" value="1"/>
</dbReference>
<dbReference type="InterPro" id="IPR050508">
    <property type="entry name" value="Methyltransf_Superfamily"/>
</dbReference>
<evidence type="ECO:0000313" key="3">
    <source>
        <dbReference type="Proteomes" id="UP000198741"/>
    </source>
</evidence>
<dbReference type="OrthoDB" id="9805171at2"/>
<dbReference type="InterPro" id="IPR041698">
    <property type="entry name" value="Methyltransf_25"/>
</dbReference>
<feature type="domain" description="Methyltransferase" evidence="1">
    <location>
        <begin position="48"/>
        <end position="138"/>
    </location>
</feature>
<dbReference type="GO" id="GO:0008168">
    <property type="term" value="F:methyltransferase activity"/>
    <property type="evidence" value="ECO:0007669"/>
    <property type="project" value="UniProtKB-KW"/>
</dbReference>